<accession>A0A0H2XWM6</accession>
<feature type="transmembrane region" description="Helical" evidence="1">
    <location>
        <begin position="295"/>
        <end position="314"/>
    </location>
</feature>
<evidence type="ECO:0000256" key="1">
    <source>
        <dbReference type="SAM" id="Phobius"/>
    </source>
</evidence>
<feature type="transmembrane region" description="Helical" evidence="1">
    <location>
        <begin position="326"/>
        <end position="348"/>
    </location>
</feature>
<keyword evidence="1" id="KW-1133">Transmembrane helix</keyword>
<keyword evidence="1" id="KW-0472">Membrane</keyword>
<reference evidence="2" key="1">
    <citation type="submission" date="2006-05" db="EMBL/GenBank/DDBJ databases">
        <title>Complete sequence of chromosome 2 of Burkholderia cenocepacia AU 1054.</title>
        <authorList>
            <consortium name="US DOE Joint Genome Institute"/>
            <person name="Copeland A."/>
            <person name="Lucas S."/>
            <person name="Lapidus A."/>
            <person name="Barry K."/>
            <person name="Detter J.C."/>
            <person name="Glavina del Rio T."/>
            <person name="Hammon N."/>
            <person name="Israni S."/>
            <person name="Dalin E."/>
            <person name="Tice H."/>
            <person name="Pitluck S."/>
            <person name="Chain P."/>
            <person name="Malfatti S."/>
            <person name="Shin M."/>
            <person name="Vergez L."/>
            <person name="Schmutz J."/>
            <person name="Larimer F."/>
            <person name="Land M."/>
            <person name="Hauser L."/>
            <person name="Kyrpides N."/>
            <person name="Lykidis A."/>
            <person name="LiPuma J.J."/>
            <person name="Konstantinidis K."/>
            <person name="Tiedje J.M."/>
            <person name="Richardson P."/>
        </authorList>
    </citation>
    <scope>NUCLEOTIDE SEQUENCE [LARGE SCALE GENOMIC DNA]</scope>
    <source>
        <strain evidence="2">AU 1054</strain>
    </source>
</reference>
<organism evidence="2">
    <name type="scientific">Burkholderia orbicola (strain AU 1054)</name>
    <dbReference type="NCBI Taxonomy" id="331271"/>
    <lineage>
        <taxon>Bacteria</taxon>
        <taxon>Pseudomonadati</taxon>
        <taxon>Pseudomonadota</taxon>
        <taxon>Betaproteobacteria</taxon>
        <taxon>Burkholderiales</taxon>
        <taxon>Burkholderiaceae</taxon>
        <taxon>Burkholderia</taxon>
        <taxon>Burkholderia cepacia complex</taxon>
        <taxon>Burkholderia orbicola</taxon>
    </lineage>
</organism>
<feature type="transmembrane region" description="Helical" evidence="1">
    <location>
        <begin position="90"/>
        <end position="109"/>
    </location>
</feature>
<feature type="transmembrane region" description="Helical" evidence="1">
    <location>
        <begin position="241"/>
        <end position="259"/>
    </location>
</feature>
<dbReference type="AlphaFoldDB" id="A0A0H2XWM6"/>
<sequence length="418" mass="44177" precursor="true">MNGNRSINRLWAATFMIAIASEVFSGAIRYYTSIAGVSMLGYLPKALMVGCIAFGLAVRPRVSTLLVASFMAAQLCVSLANGVSLVAACFWVWTVAPLLFVLLMPPDALAMLESNALRFALFALAMACCAGVMLNEFVHLPWVGGSIDVDGVNVQLASSNYVGSVPRLPGFGRSSASTGLVIGLLTTWLVPRQRNAMVILALLAMSAFAIWATTNKTTLIALSLVLLCFATLKTPGLRRVCIALTILMIALPLAGWVVAETVNVGATDTGSLASMQDRLLNTWPKLLDGMASANLLWFGVGAGGFGSATAYYTSDFGFNTGYADNAALYIVANLGVAGGVLVMLLFAQRVLGSRADDPRAWLMLLFILLSGVTTDIFEALGCLLFAGVSVRMLTIHAGRERLASRDGLGHASTWAGSR</sequence>
<name>A0A0H2XWM6_BURO1</name>
<gene>
    <name evidence="2" type="ordered locus">Bcen_4165</name>
</gene>
<proteinExistence type="predicted"/>
<feature type="transmembrane region" description="Helical" evidence="1">
    <location>
        <begin position="170"/>
        <end position="189"/>
    </location>
</feature>
<feature type="transmembrane region" description="Helical" evidence="1">
    <location>
        <begin position="116"/>
        <end position="134"/>
    </location>
</feature>
<feature type="transmembrane region" description="Helical" evidence="1">
    <location>
        <begin position="218"/>
        <end position="234"/>
    </location>
</feature>
<dbReference type="HOGENOM" id="CLU_052811_0_0_4"/>
<feature type="transmembrane region" description="Helical" evidence="1">
    <location>
        <begin position="35"/>
        <end position="58"/>
    </location>
</feature>
<evidence type="ECO:0000313" key="2">
    <source>
        <dbReference type="EMBL" id="ABF79054.1"/>
    </source>
</evidence>
<keyword evidence="1" id="KW-0812">Transmembrane</keyword>
<feature type="transmembrane region" description="Helical" evidence="1">
    <location>
        <begin position="360"/>
        <end position="386"/>
    </location>
</feature>
<protein>
    <submittedName>
        <fullName evidence="2">Putative membrane protein</fullName>
    </submittedName>
</protein>
<dbReference type="EMBL" id="CP000379">
    <property type="protein sequence ID" value="ABF79054.1"/>
    <property type="molecule type" value="Genomic_DNA"/>
</dbReference>